<dbReference type="Proteomes" id="UP001183127">
    <property type="component" value="Chromosome"/>
</dbReference>
<name>A0ABY9QNQ8_9PSED</name>
<reference evidence="1 2" key="1">
    <citation type="submission" date="2023-08" db="EMBL/GenBank/DDBJ databases">
        <title>Complete Genome Sequence of Pseudomonas entomophila TVIN A01.</title>
        <authorList>
            <person name="Shelke T."/>
            <person name="Mahar N.S."/>
            <person name="Gupta I."/>
            <person name="Gupta V."/>
        </authorList>
    </citation>
    <scope>NUCLEOTIDE SEQUENCE [LARGE SCALE GENOMIC DNA]</scope>
    <source>
        <strain evidence="1 2">TVIN-A01</strain>
    </source>
</reference>
<proteinExistence type="predicted"/>
<dbReference type="InterPro" id="IPR021284">
    <property type="entry name" value="DUF2750"/>
</dbReference>
<keyword evidence="2" id="KW-1185">Reference proteome</keyword>
<accession>A0ABY9QNQ8</accession>
<gene>
    <name evidence="1" type="ORF">RAH46_25640</name>
</gene>
<evidence type="ECO:0000313" key="1">
    <source>
        <dbReference type="EMBL" id="WMW05662.1"/>
    </source>
</evidence>
<sequence length="130" mass="14681">MNLKRPIALHPNKLQNLQAMSRDDRLDYFLHKVSDFEEVWGLHDNGWATSGFADGEAVPFWPEAALAMSCATAEWSGYEARSIPLGDFLVKWLPGMQADRRVCQVFPVPQCQGLVMTADDLARALWQVMD</sequence>
<dbReference type="GeneID" id="32803884"/>
<dbReference type="RefSeq" id="WP_044487600.1">
    <property type="nucleotide sequence ID" value="NZ_CP132921.1"/>
</dbReference>
<evidence type="ECO:0000313" key="2">
    <source>
        <dbReference type="Proteomes" id="UP001183127"/>
    </source>
</evidence>
<protein>
    <submittedName>
        <fullName evidence="1">DUF2750 domain-containing protein</fullName>
    </submittedName>
</protein>
<dbReference type="EMBL" id="CP132921">
    <property type="protein sequence ID" value="WMW05662.1"/>
    <property type="molecule type" value="Genomic_DNA"/>
</dbReference>
<organism evidence="1 2">
    <name type="scientific">Pseudomonas entomophila</name>
    <dbReference type="NCBI Taxonomy" id="312306"/>
    <lineage>
        <taxon>Bacteria</taxon>
        <taxon>Pseudomonadati</taxon>
        <taxon>Pseudomonadota</taxon>
        <taxon>Gammaproteobacteria</taxon>
        <taxon>Pseudomonadales</taxon>
        <taxon>Pseudomonadaceae</taxon>
        <taxon>Pseudomonas</taxon>
    </lineage>
</organism>
<dbReference type="Pfam" id="PF11042">
    <property type="entry name" value="DUF2750"/>
    <property type="match status" value="1"/>
</dbReference>